<dbReference type="PROSITE" id="PS50234">
    <property type="entry name" value="VWFA"/>
    <property type="match status" value="1"/>
</dbReference>
<dbReference type="EMBL" id="JAWJZB010000008">
    <property type="protein sequence ID" value="MDV5088731.1"/>
    <property type="molecule type" value="Genomic_DNA"/>
</dbReference>
<evidence type="ECO:0000313" key="3">
    <source>
        <dbReference type="Proteomes" id="UP001272515"/>
    </source>
</evidence>
<keyword evidence="3" id="KW-1185">Reference proteome</keyword>
<evidence type="ECO:0000259" key="1">
    <source>
        <dbReference type="PROSITE" id="PS50234"/>
    </source>
</evidence>
<evidence type="ECO:0000313" key="2">
    <source>
        <dbReference type="EMBL" id="MDV5088731.1"/>
    </source>
</evidence>
<dbReference type="Proteomes" id="UP001272515">
    <property type="component" value="Unassembled WGS sequence"/>
</dbReference>
<name>A0ABU3ZAP1_9FIRM</name>
<gene>
    <name evidence="2" type="ORF">RVY80_07745</name>
</gene>
<reference evidence="2 3" key="1">
    <citation type="submission" date="2023-10" db="EMBL/GenBank/DDBJ databases">
        <title>Veillonella sp. nov., isolated from a pig farm feces dump.</title>
        <authorList>
            <person name="Chang Y.-H."/>
        </authorList>
    </citation>
    <scope>NUCLEOTIDE SEQUENCE [LARGE SCALE GENOMIC DNA]</scope>
    <source>
        <strain evidence="2 3">YH-vei2233</strain>
    </source>
</reference>
<sequence>MVFKKDHINPYTKQQIQENQQVNLEIVLDASGSMATEIGGRPMMDIAKQSIKEVVQSMPANSRVGLRVFGHQGDNTDAKQAESCAANELVYPIEKVNVAGIEAAMQPIQPTGWTIIASSIENGINDLQQFNNTNDLNMLYIVTDGIETCGGNAKEVAKRLTDGKTNVVLGIIGFNVDAQQDALLRDIAKAGNGYYARANDAARLTEELQRIKETADTTYKWKTFTQSDWTRIRSNHISGNMYNGFLKGLRIESTRFRKLKDEEAAKHQPKQ</sequence>
<dbReference type="SMART" id="SM00327">
    <property type="entry name" value="VWA"/>
    <property type="match status" value="1"/>
</dbReference>
<proteinExistence type="predicted"/>
<dbReference type="InterPro" id="IPR002035">
    <property type="entry name" value="VWF_A"/>
</dbReference>
<accession>A0ABU3ZAP1</accession>
<comment type="caution">
    <text evidence="2">The sequence shown here is derived from an EMBL/GenBank/DDBJ whole genome shotgun (WGS) entry which is preliminary data.</text>
</comment>
<dbReference type="RefSeq" id="WP_317330151.1">
    <property type="nucleotide sequence ID" value="NZ_JAWJZA010000019.1"/>
</dbReference>
<feature type="domain" description="VWFA" evidence="1">
    <location>
        <begin position="23"/>
        <end position="211"/>
    </location>
</feature>
<dbReference type="Gene3D" id="3.40.50.410">
    <property type="entry name" value="von Willebrand factor, type A domain"/>
    <property type="match status" value="1"/>
</dbReference>
<dbReference type="Pfam" id="PF00092">
    <property type="entry name" value="VWA"/>
    <property type="match status" value="1"/>
</dbReference>
<organism evidence="2 3">
    <name type="scientific">Veillonella absiana</name>
    <dbReference type="NCBI Taxonomy" id="3079305"/>
    <lineage>
        <taxon>Bacteria</taxon>
        <taxon>Bacillati</taxon>
        <taxon>Bacillota</taxon>
        <taxon>Negativicutes</taxon>
        <taxon>Veillonellales</taxon>
        <taxon>Veillonellaceae</taxon>
        <taxon>Veillonella</taxon>
    </lineage>
</organism>
<dbReference type="SUPFAM" id="SSF53300">
    <property type="entry name" value="vWA-like"/>
    <property type="match status" value="1"/>
</dbReference>
<protein>
    <submittedName>
        <fullName evidence="2">VWA domain-containing protein</fullName>
    </submittedName>
</protein>
<dbReference type="InterPro" id="IPR036465">
    <property type="entry name" value="vWFA_dom_sf"/>
</dbReference>